<reference evidence="1 3" key="2">
    <citation type="journal article" date="2018" name="Plant J.">
        <title>The Physcomitrella patens chromosome-scale assembly reveals moss genome structure and evolution.</title>
        <authorList>
            <person name="Lang D."/>
            <person name="Ullrich K.K."/>
            <person name="Murat F."/>
            <person name="Fuchs J."/>
            <person name="Jenkins J."/>
            <person name="Haas F.B."/>
            <person name="Piednoel M."/>
            <person name="Gundlach H."/>
            <person name="Van Bel M."/>
            <person name="Meyberg R."/>
            <person name="Vives C."/>
            <person name="Morata J."/>
            <person name="Symeonidi A."/>
            <person name="Hiss M."/>
            <person name="Muchero W."/>
            <person name="Kamisugi Y."/>
            <person name="Saleh O."/>
            <person name="Blanc G."/>
            <person name="Decker E.L."/>
            <person name="van Gessel N."/>
            <person name="Grimwood J."/>
            <person name="Hayes R.D."/>
            <person name="Graham S.W."/>
            <person name="Gunter L.E."/>
            <person name="McDaniel S.F."/>
            <person name="Hoernstein S.N.W."/>
            <person name="Larsson A."/>
            <person name="Li F.W."/>
            <person name="Perroud P.F."/>
            <person name="Phillips J."/>
            <person name="Ranjan P."/>
            <person name="Rokshar D.S."/>
            <person name="Rothfels C.J."/>
            <person name="Schneider L."/>
            <person name="Shu S."/>
            <person name="Stevenson D.W."/>
            <person name="Thummler F."/>
            <person name="Tillich M."/>
            <person name="Villarreal Aguilar J.C."/>
            <person name="Widiez T."/>
            <person name="Wong G.K."/>
            <person name="Wymore A."/>
            <person name="Zhang Y."/>
            <person name="Zimmer A.D."/>
            <person name="Quatrano R.S."/>
            <person name="Mayer K.F.X."/>
            <person name="Goodstein D."/>
            <person name="Casacuberta J.M."/>
            <person name="Vandepoele K."/>
            <person name="Reski R."/>
            <person name="Cuming A.C."/>
            <person name="Tuskan G.A."/>
            <person name="Maumus F."/>
            <person name="Salse J."/>
            <person name="Schmutz J."/>
            <person name="Rensing S.A."/>
        </authorList>
    </citation>
    <scope>NUCLEOTIDE SEQUENCE [LARGE SCALE GENOMIC DNA]</scope>
    <source>
        <strain evidence="2 3">cv. Gransden 2004</strain>
    </source>
</reference>
<dbReference type="InParanoid" id="A0A2K1JZI4"/>
<name>A0A2K1JZI4_PHYPA</name>
<organism evidence="1">
    <name type="scientific">Physcomitrium patens</name>
    <name type="common">Spreading-leaved earth moss</name>
    <name type="synonym">Physcomitrella patens</name>
    <dbReference type="NCBI Taxonomy" id="3218"/>
    <lineage>
        <taxon>Eukaryota</taxon>
        <taxon>Viridiplantae</taxon>
        <taxon>Streptophyta</taxon>
        <taxon>Embryophyta</taxon>
        <taxon>Bryophyta</taxon>
        <taxon>Bryophytina</taxon>
        <taxon>Bryopsida</taxon>
        <taxon>Funariidae</taxon>
        <taxon>Funariales</taxon>
        <taxon>Funariaceae</taxon>
        <taxon>Physcomitrium</taxon>
    </lineage>
</organism>
<dbReference type="EMBL" id="ABEU02000010">
    <property type="protein sequence ID" value="PNR46936.1"/>
    <property type="molecule type" value="Genomic_DNA"/>
</dbReference>
<dbReference type="Gramene" id="Pp3c10_18290V3.1">
    <property type="protein sequence ID" value="Pp3c10_18290V3.1"/>
    <property type="gene ID" value="Pp3c10_18290"/>
</dbReference>
<reference evidence="2" key="3">
    <citation type="submission" date="2020-12" db="UniProtKB">
        <authorList>
            <consortium name="EnsemblPlants"/>
        </authorList>
    </citation>
    <scope>IDENTIFICATION</scope>
</reference>
<evidence type="ECO:0000313" key="3">
    <source>
        <dbReference type="Proteomes" id="UP000006727"/>
    </source>
</evidence>
<proteinExistence type="predicted"/>
<dbReference type="AlphaFoldDB" id="A0A2K1JZI4"/>
<accession>A0A2K1JZI4</accession>
<keyword evidence="3" id="KW-1185">Reference proteome</keyword>
<protein>
    <submittedName>
        <fullName evidence="1 2">Uncharacterized protein</fullName>
    </submittedName>
</protein>
<sequence>MTSLCLRTEIATYQSSLRPWQDAHSSLKELTSTSISPQPHTFNYWPLPPLKRFTNKVIKPITPPSRQGVHRHFNTNNPECQRMLCTDTELKTRNRRNRNAEWGRYSAISSNSLQRKVRTSRLQQLHVDRPSWPQWEAHKTEA</sequence>
<reference evidence="1 3" key="1">
    <citation type="journal article" date="2008" name="Science">
        <title>The Physcomitrella genome reveals evolutionary insights into the conquest of land by plants.</title>
        <authorList>
            <person name="Rensing S."/>
            <person name="Lang D."/>
            <person name="Zimmer A."/>
            <person name="Terry A."/>
            <person name="Salamov A."/>
            <person name="Shapiro H."/>
            <person name="Nishiyama T."/>
            <person name="Perroud P.-F."/>
            <person name="Lindquist E."/>
            <person name="Kamisugi Y."/>
            <person name="Tanahashi T."/>
            <person name="Sakakibara K."/>
            <person name="Fujita T."/>
            <person name="Oishi K."/>
            <person name="Shin-I T."/>
            <person name="Kuroki Y."/>
            <person name="Toyoda A."/>
            <person name="Suzuki Y."/>
            <person name="Hashimoto A."/>
            <person name="Yamaguchi K."/>
            <person name="Sugano A."/>
            <person name="Kohara Y."/>
            <person name="Fujiyama A."/>
            <person name="Anterola A."/>
            <person name="Aoki S."/>
            <person name="Ashton N."/>
            <person name="Barbazuk W.B."/>
            <person name="Barker E."/>
            <person name="Bennetzen J."/>
            <person name="Bezanilla M."/>
            <person name="Blankenship R."/>
            <person name="Cho S.H."/>
            <person name="Dutcher S."/>
            <person name="Estelle M."/>
            <person name="Fawcett J.A."/>
            <person name="Gundlach H."/>
            <person name="Hanada K."/>
            <person name="Heyl A."/>
            <person name="Hicks K.A."/>
            <person name="Hugh J."/>
            <person name="Lohr M."/>
            <person name="Mayer K."/>
            <person name="Melkozernov A."/>
            <person name="Murata T."/>
            <person name="Nelson D."/>
            <person name="Pils B."/>
            <person name="Prigge M."/>
            <person name="Reiss B."/>
            <person name="Renner T."/>
            <person name="Rombauts S."/>
            <person name="Rushton P."/>
            <person name="Sanderfoot A."/>
            <person name="Schween G."/>
            <person name="Shiu S.-H."/>
            <person name="Stueber K."/>
            <person name="Theodoulou F.L."/>
            <person name="Tu H."/>
            <person name="Van de Peer Y."/>
            <person name="Verrier P.J."/>
            <person name="Waters E."/>
            <person name="Wood A."/>
            <person name="Yang L."/>
            <person name="Cove D."/>
            <person name="Cuming A."/>
            <person name="Hasebe M."/>
            <person name="Lucas S."/>
            <person name="Mishler D.B."/>
            <person name="Reski R."/>
            <person name="Grigoriev I."/>
            <person name="Quatrano R.S."/>
            <person name="Boore J.L."/>
        </authorList>
    </citation>
    <scope>NUCLEOTIDE SEQUENCE [LARGE SCALE GENOMIC DNA]</scope>
    <source>
        <strain evidence="2 3">cv. Gransden 2004</strain>
    </source>
</reference>
<dbReference type="Proteomes" id="UP000006727">
    <property type="component" value="Chromosome 10"/>
</dbReference>
<evidence type="ECO:0000313" key="2">
    <source>
        <dbReference type="EnsemblPlants" id="Pp3c10_18290V3.1"/>
    </source>
</evidence>
<gene>
    <name evidence="1" type="ORF">PHYPA_014056</name>
</gene>
<evidence type="ECO:0000313" key="1">
    <source>
        <dbReference type="EMBL" id="PNR46936.1"/>
    </source>
</evidence>
<dbReference type="EnsemblPlants" id="Pp3c10_18290V3.1">
    <property type="protein sequence ID" value="Pp3c10_18290V3.1"/>
    <property type="gene ID" value="Pp3c10_18290"/>
</dbReference>